<protein>
    <submittedName>
        <fullName evidence="1">Uncharacterized protein</fullName>
    </submittedName>
</protein>
<reference evidence="1 2" key="1">
    <citation type="journal article" date="2020" name="Mol. Biol. Evol.">
        <title>Distinct Expression and Methylation Patterns for Genes with Different Fates following a Single Whole-Genome Duplication in Flowering Plants.</title>
        <authorList>
            <person name="Shi T."/>
            <person name="Rahmani R.S."/>
            <person name="Gugger P.F."/>
            <person name="Wang M."/>
            <person name="Li H."/>
            <person name="Zhang Y."/>
            <person name="Li Z."/>
            <person name="Wang Q."/>
            <person name="Van de Peer Y."/>
            <person name="Marchal K."/>
            <person name="Chen J."/>
        </authorList>
    </citation>
    <scope>NUCLEOTIDE SEQUENCE [LARGE SCALE GENOMIC DNA]</scope>
    <source>
        <tissue evidence="1">Leaf</tissue>
    </source>
</reference>
<evidence type="ECO:0000313" key="1">
    <source>
        <dbReference type="EMBL" id="DAD36374.1"/>
    </source>
</evidence>
<organism evidence="1 2">
    <name type="scientific">Nelumbo nucifera</name>
    <name type="common">Sacred lotus</name>
    <dbReference type="NCBI Taxonomy" id="4432"/>
    <lineage>
        <taxon>Eukaryota</taxon>
        <taxon>Viridiplantae</taxon>
        <taxon>Streptophyta</taxon>
        <taxon>Embryophyta</taxon>
        <taxon>Tracheophyta</taxon>
        <taxon>Spermatophyta</taxon>
        <taxon>Magnoliopsida</taxon>
        <taxon>Proteales</taxon>
        <taxon>Nelumbonaceae</taxon>
        <taxon>Nelumbo</taxon>
    </lineage>
</organism>
<comment type="caution">
    <text evidence="1">The sequence shown here is derived from an EMBL/GenBank/DDBJ whole genome shotgun (WGS) entry which is preliminary data.</text>
</comment>
<name>A0A822YQC1_NELNU</name>
<dbReference type="AlphaFoldDB" id="A0A822YQC1"/>
<evidence type="ECO:0000313" key="2">
    <source>
        <dbReference type="Proteomes" id="UP000607653"/>
    </source>
</evidence>
<dbReference type="EMBL" id="DUZY01000004">
    <property type="protein sequence ID" value="DAD36374.1"/>
    <property type="molecule type" value="Genomic_DNA"/>
</dbReference>
<gene>
    <name evidence="1" type="ORF">HUJ06_007015</name>
</gene>
<proteinExistence type="predicted"/>
<keyword evidence="2" id="KW-1185">Reference proteome</keyword>
<accession>A0A822YQC1</accession>
<dbReference type="Proteomes" id="UP000607653">
    <property type="component" value="Unassembled WGS sequence"/>
</dbReference>
<sequence length="106" mass="11507">MDNKTNYNNTNKGFAFETEAGPFFPFEFPNAFACCGSPLALNSSVEPVVGSTETESDEEDYLVGLTTRMLIPCCVMKRNLLLLILLPTTIKTWAIAGIPAINIVGS</sequence>